<proteinExistence type="predicted"/>
<dbReference type="PANTHER" id="PTHR43711">
    <property type="entry name" value="TWO-COMPONENT HISTIDINE KINASE"/>
    <property type="match status" value="1"/>
</dbReference>
<keyword evidence="5" id="KW-0418">Kinase</keyword>
<feature type="domain" description="Histidine kinase" evidence="9">
    <location>
        <begin position="368"/>
        <end position="561"/>
    </location>
</feature>
<reference evidence="11" key="1">
    <citation type="submission" date="2021-06" db="EMBL/GenBank/DDBJ databases">
        <title>Halomicroarcula sp. F24A a new haloarchaeum isolated from saline soil.</title>
        <authorList>
            <person name="Duran-Viseras A."/>
            <person name="Sanchez-Porro C."/>
            <person name="Ventosa A."/>
        </authorList>
    </citation>
    <scope>NUCLEOTIDE SEQUENCE</scope>
    <source>
        <strain evidence="11">F24A</strain>
    </source>
</reference>
<comment type="catalytic activity">
    <reaction evidence="1">
        <text>ATP + protein L-histidine = ADP + protein N-phospho-L-histidine.</text>
        <dbReference type="EC" id="2.7.13.3"/>
    </reaction>
</comment>
<comment type="caution">
    <text evidence="11">The sequence shown here is derived from an EMBL/GenBank/DDBJ whole genome shotgun (WGS) entry which is preliminary data.</text>
</comment>
<dbReference type="PRINTS" id="PR00344">
    <property type="entry name" value="BCTRLSENSOR"/>
</dbReference>
<dbReference type="AlphaFoldDB" id="A0A8J7YJA9"/>
<evidence type="ECO:0000256" key="4">
    <source>
        <dbReference type="ARBA" id="ARBA00022679"/>
    </source>
</evidence>
<gene>
    <name evidence="11" type="ORF">EGD98_13035</name>
</gene>
<dbReference type="GO" id="GO:0000155">
    <property type="term" value="F:phosphorelay sensor kinase activity"/>
    <property type="evidence" value="ECO:0007669"/>
    <property type="project" value="InterPro"/>
</dbReference>
<dbReference type="SMART" id="SM00388">
    <property type="entry name" value="HisKA"/>
    <property type="match status" value="1"/>
</dbReference>
<dbReference type="SUPFAM" id="SSF55874">
    <property type="entry name" value="ATPase domain of HSP90 chaperone/DNA topoisomerase II/histidine kinase"/>
    <property type="match status" value="1"/>
</dbReference>
<feature type="transmembrane region" description="Helical" evidence="8">
    <location>
        <begin position="41"/>
        <end position="60"/>
    </location>
</feature>
<dbReference type="PROSITE" id="PS50109">
    <property type="entry name" value="HIS_KIN"/>
    <property type="match status" value="1"/>
</dbReference>
<evidence type="ECO:0000256" key="6">
    <source>
        <dbReference type="ARBA" id="ARBA00023012"/>
    </source>
</evidence>
<dbReference type="EMBL" id="RKLQ01000002">
    <property type="protein sequence ID" value="MBX0304593.1"/>
    <property type="molecule type" value="Genomic_DNA"/>
</dbReference>
<keyword evidence="8" id="KW-0812">Transmembrane</keyword>
<evidence type="ECO:0000256" key="2">
    <source>
        <dbReference type="ARBA" id="ARBA00012438"/>
    </source>
</evidence>
<evidence type="ECO:0000259" key="10">
    <source>
        <dbReference type="PROSITE" id="PS50113"/>
    </source>
</evidence>
<feature type="region of interest" description="Disordered" evidence="7">
    <location>
        <begin position="291"/>
        <end position="315"/>
    </location>
</feature>
<keyword evidence="8" id="KW-0472">Membrane</keyword>
<dbReference type="Gene3D" id="1.10.287.130">
    <property type="match status" value="1"/>
</dbReference>
<dbReference type="Gene3D" id="3.30.565.10">
    <property type="entry name" value="Histidine kinase-like ATPase, C-terminal domain"/>
    <property type="match status" value="1"/>
</dbReference>
<dbReference type="InterPro" id="IPR000700">
    <property type="entry name" value="PAS-assoc_C"/>
</dbReference>
<dbReference type="Pfam" id="PF16927">
    <property type="entry name" value="HisKA_7TM"/>
    <property type="match status" value="1"/>
</dbReference>
<keyword evidence="12" id="KW-1185">Reference proteome</keyword>
<dbReference type="InterPro" id="IPR036890">
    <property type="entry name" value="HATPase_C_sf"/>
</dbReference>
<feature type="transmembrane region" description="Helical" evidence="8">
    <location>
        <begin position="185"/>
        <end position="206"/>
    </location>
</feature>
<evidence type="ECO:0000313" key="11">
    <source>
        <dbReference type="EMBL" id="MBX0304593.1"/>
    </source>
</evidence>
<dbReference type="Pfam" id="PF02518">
    <property type="entry name" value="HATPase_c"/>
    <property type="match status" value="1"/>
</dbReference>
<dbReference type="Proteomes" id="UP000783863">
    <property type="component" value="Unassembled WGS sequence"/>
</dbReference>
<feature type="transmembrane region" description="Helical" evidence="8">
    <location>
        <begin position="103"/>
        <end position="128"/>
    </location>
</feature>
<keyword evidence="6" id="KW-0902">Two-component regulatory system</keyword>
<evidence type="ECO:0000256" key="1">
    <source>
        <dbReference type="ARBA" id="ARBA00000085"/>
    </source>
</evidence>
<dbReference type="InterPro" id="IPR005467">
    <property type="entry name" value="His_kinase_dom"/>
</dbReference>
<organism evidence="11 12">
    <name type="scientific">Haloarcula salinisoli</name>
    <dbReference type="NCBI Taxonomy" id="2487746"/>
    <lineage>
        <taxon>Archaea</taxon>
        <taxon>Methanobacteriati</taxon>
        <taxon>Methanobacteriota</taxon>
        <taxon>Stenosarchaea group</taxon>
        <taxon>Halobacteria</taxon>
        <taxon>Halobacteriales</taxon>
        <taxon>Haloarculaceae</taxon>
        <taxon>Haloarcula</taxon>
    </lineage>
</organism>
<evidence type="ECO:0000256" key="7">
    <source>
        <dbReference type="SAM" id="MobiDB-lite"/>
    </source>
</evidence>
<feature type="transmembrane region" description="Helical" evidence="8">
    <location>
        <begin position="150"/>
        <end position="173"/>
    </location>
</feature>
<sequence length="567" mass="61929">MVGEAGLSVLIAVLMLVAVLASYGFAWYSWRRVDHPISDRFALLLVADGSWALFSLLGHVSPTDELALLFRFPFTTGSAVLAVVFWFLFVIEYTTDSEWIPSVVVRGFVLLAVGYIAVLAVSPVGFIYTEVGVAHFGHIRIPYGEFGPGALAYLLVTYAVLLLTFGLLGRFLLQTRNLFRKQAAVIFASTFAVLLSTIVFVARLSPHPRLDLTPILFVVQAVGVGVALYRYDFLDVEPMAAHTLLEEMADPVFVVDSSERLVDWNDAADAYVVRDDGRTTLDDIAIPDLPGTLTATDGGPGGDTTTVTTTRSGGSRERVTFDVRTTPIEDRYDIVRGRAVVLRDVTEQEQRKRALETQNERLEEFTGVVSHDLRNPLQVIDSRIELARQTGDLSHLEDAGEATRRMEELLEDLLDLAREGQVLDETDEVDLADCARRGWESVDAPEASLAVETERVVVADESRLRQVFENLFRNAIEHGGDDVTVTVADTDDGFVVADDGPGIPPEERDSVFDLGVTSSTDGTGFGLAIVERVVAAHGWSVTASESGSGGARFDVSLSERTLPALDE</sequence>
<dbReference type="CDD" id="cd00082">
    <property type="entry name" value="HisKA"/>
    <property type="match status" value="1"/>
</dbReference>
<name>A0A8J7YJA9_9EURY</name>
<dbReference type="SMART" id="SM00387">
    <property type="entry name" value="HATPase_c"/>
    <property type="match status" value="1"/>
</dbReference>
<keyword evidence="4" id="KW-0808">Transferase</keyword>
<dbReference type="Gene3D" id="3.30.450.20">
    <property type="entry name" value="PAS domain"/>
    <property type="match status" value="1"/>
</dbReference>
<evidence type="ECO:0000259" key="9">
    <source>
        <dbReference type="PROSITE" id="PS50109"/>
    </source>
</evidence>
<dbReference type="InterPro" id="IPR004358">
    <property type="entry name" value="Sig_transdc_His_kin-like_C"/>
</dbReference>
<evidence type="ECO:0000256" key="5">
    <source>
        <dbReference type="ARBA" id="ARBA00022777"/>
    </source>
</evidence>
<evidence type="ECO:0000256" key="8">
    <source>
        <dbReference type="SAM" id="Phobius"/>
    </source>
</evidence>
<dbReference type="CDD" id="cd00075">
    <property type="entry name" value="HATPase"/>
    <property type="match status" value="1"/>
</dbReference>
<dbReference type="PANTHER" id="PTHR43711:SF1">
    <property type="entry name" value="HISTIDINE KINASE 1"/>
    <property type="match status" value="1"/>
</dbReference>
<dbReference type="SUPFAM" id="SSF47384">
    <property type="entry name" value="Homodimeric domain of signal transducing histidine kinase"/>
    <property type="match status" value="1"/>
</dbReference>
<accession>A0A8J7YJA9</accession>
<dbReference type="RefSeq" id="WP_220588805.1">
    <property type="nucleotide sequence ID" value="NZ_RKLQ01000002.1"/>
</dbReference>
<dbReference type="Pfam" id="PF00512">
    <property type="entry name" value="HisKA"/>
    <property type="match status" value="1"/>
</dbReference>
<feature type="domain" description="PAC" evidence="10">
    <location>
        <begin position="303"/>
        <end position="357"/>
    </location>
</feature>
<evidence type="ECO:0000313" key="12">
    <source>
        <dbReference type="Proteomes" id="UP000783863"/>
    </source>
</evidence>
<keyword evidence="3" id="KW-0597">Phosphoprotein</keyword>
<dbReference type="InterPro" id="IPR036097">
    <property type="entry name" value="HisK_dim/P_sf"/>
</dbReference>
<keyword evidence="8" id="KW-1133">Transmembrane helix</keyword>
<protein>
    <recommendedName>
        <fullName evidence="2">histidine kinase</fullName>
        <ecNumber evidence="2">2.7.13.3</ecNumber>
    </recommendedName>
</protein>
<dbReference type="InterPro" id="IPR003661">
    <property type="entry name" value="HisK_dim/P_dom"/>
</dbReference>
<dbReference type="InterPro" id="IPR050736">
    <property type="entry name" value="Sensor_HK_Regulatory"/>
</dbReference>
<dbReference type="EC" id="2.7.13.3" evidence="2"/>
<dbReference type="InterPro" id="IPR003594">
    <property type="entry name" value="HATPase_dom"/>
</dbReference>
<dbReference type="InterPro" id="IPR031621">
    <property type="entry name" value="HisKA_7TM"/>
</dbReference>
<feature type="transmembrane region" description="Helical" evidence="8">
    <location>
        <begin position="6"/>
        <end position="29"/>
    </location>
</feature>
<dbReference type="PROSITE" id="PS50113">
    <property type="entry name" value="PAC"/>
    <property type="match status" value="1"/>
</dbReference>
<feature type="compositionally biased region" description="Low complexity" evidence="7">
    <location>
        <begin position="291"/>
        <end position="313"/>
    </location>
</feature>
<feature type="transmembrane region" description="Helical" evidence="8">
    <location>
        <begin position="72"/>
        <end position="91"/>
    </location>
</feature>
<evidence type="ECO:0000256" key="3">
    <source>
        <dbReference type="ARBA" id="ARBA00022553"/>
    </source>
</evidence>